<accession>A0A8U0HR62</accession>
<sequence>MRVTRLVDDYLFGWVLLAVALGVAVPELAAIVRFSTPILAVMVGSVSLTLSASRFLSVDRSALARILLGHAAMPVVAFGVARALGLSPGLTAGFVLLGAVTPELVTPTMTALADGDTALASTALVIIGVGSTLFTPLAVAALLGAGLEIDGWRIAESLAVAVVAPMAVAVGARTRWTDRVGRYDEYYTTVSAVMVVVIIGGVTAANADLIRGETGLLLSVGVGALAVNLAGYALGWVGTLSADGPVRVASTLSVGMRDFAVAAALVTAAGFPASASLPAVLFGIVEMATSAFLARRFAE</sequence>
<evidence type="ECO:0000256" key="2">
    <source>
        <dbReference type="ARBA" id="ARBA00022692"/>
    </source>
</evidence>
<name>A0A8U0HR62_9EURY</name>
<dbReference type="RefSeq" id="WP_248649279.1">
    <property type="nucleotide sequence ID" value="NZ_CP096659.1"/>
</dbReference>
<reference evidence="6 7" key="1">
    <citation type="submission" date="2022-04" db="EMBL/GenBank/DDBJ databases">
        <title>Diverse halophilic archaea isolated from saline environments.</title>
        <authorList>
            <person name="Cui H.-L."/>
        </authorList>
    </citation>
    <scope>NUCLEOTIDE SEQUENCE [LARGE SCALE GENOMIC DNA]</scope>
    <source>
        <strain evidence="6 7">XZYJT49</strain>
    </source>
</reference>
<feature type="transmembrane region" description="Helical" evidence="5">
    <location>
        <begin position="76"/>
        <end position="99"/>
    </location>
</feature>
<keyword evidence="7" id="KW-1185">Reference proteome</keyword>
<feature type="transmembrane region" description="Helical" evidence="5">
    <location>
        <begin position="216"/>
        <end position="239"/>
    </location>
</feature>
<feature type="transmembrane region" description="Helical" evidence="5">
    <location>
        <begin position="119"/>
        <end position="143"/>
    </location>
</feature>
<dbReference type="Gene3D" id="1.20.1530.20">
    <property type="match status" value="1"/>
</dbReference>
<organism evidence="6 7">
    <name type="scientific">Halorussus limi</name>
    <dbReference type="NCBI Taxonomy" id="2938695"/>
    <lineage>
        <taxon>Archaea</taxon>
        <taxon>Methanobacteriati</taxon>
        <taxon>Methanobacteriota</taxon>
        <taxon>Stenosarchaea group</taxon>
        <taxon>Halobacteria</taxon>
        <taxon>Halobacteriales</taxon>
        <taxon>Haladaptataceae</taxon>
        <taxon>Halorussus</taxon>
    </lineage>
</organism>
<keyword evidence="2 5" id="KW-0812">Transmembrane</keyword>
<evidence type="ECO:0000256" key="4">
    <source>
        <dbReference type="ARBA" id="ARBA00023136"/>
    </source>
</evidence>
<evidence type="ECO:0000256" key="1">
    <source>
        <dbReference type="ARBA" id="ARBA00004141"/>
    </source>
</evidence>
<dbReference type="PANTHER" id="PTHR10361">
    <property type="entry name" value="SODIUM-BILE ACID COTRANSPORTER"/>
    <property type="match status" value="1"/>
</dbReference>
<evidence type="ECO:0000256" key="5">
    <source>
        <dbReference type="SAM" id="Phobius"/>
    </source>
</evidence>
<dbReference type="Proteomes" id="UP000830729">
    <property type="component" value="Chromosome"/>
</dbReference>
<dbReference type="GeneID" id="72185886"/>
<dbReference type="AlphaFoldDB" id="A0A8U0HR62"/>
<dbReference type="PANTHER" id="PTHR10361:SF28">
    <property type="entry name" value="P3 PROTEIN-RELATED"/>
    <property type="match status" value="1"/>
</dbReference>
<keyword evidence="4 5" id="KW-0472">Membrane</keyword>
<dbReference type="GO" id="GO:0016020">
    <property type="term" value="C:membrane"/>
    <property type="evidence" value="ECO:0007669"/>
    <property type="project" value="UniProtKB-SubCell"/>
</dbReference>
<dbReference type="InterPro" id="IPR038770">
    <property type="entry name" value="Na+/solute_symporter_sf"/>
</dbReference>
<gene>
    <name evidence="6" type="ORF">M0R89_11765</name>
</gene>
<comment type="subcellular location">
    <subcellularLocation>
        <location evidence="1">Membrane</location>
        <topology evidence="1">Multi-pass membrane protein</topology>
    </subcellularLocation>
</comment>
<feature type="transmembrane region" description="Helical" evidence="5">
    <location>
        <begin position="12"/>
        <end position="32"/>
    </location>
</feature>
<feature type="transmembrane region" description="Helical" evidence="5">
    <location>
        <begin position="186"/>
        <end position="204"/>
    </location>
</feature>
<proteinExistence type="predicted"/>
<feature type="transmembrane region" description="Helical" evidence="5">
    <location>
        <begin position="38"/>
        <end position="56"/>
    </location>
</feature>
<dbReference type="KEGG" id="halx:M0R89_11765"/>
<evidence type="ECO:0000313" key="6">
    <source>
        <dbReference type="EMBL" id="UPV73223.1"/>
    </source>
</evidence>
<evidence type="ECO:0000256" key="3">
    <source>
        <dbReference type="ARBA" id="ARBA00022989"/>
    </source>
</evidence>
<evidence type="ECO:0000313" key="7">
    <source>
        <dbReference type="Proteomes" id="UP000830729"/>
    </source>
</evidence>
<protein>
    <submittedName>
        <fullName evidence="6">Bile acid:sodium symporter</fullName>
    </submittedName>
</protein>
<feature type="transmembrane region" description="Helical" evidence="5">
    <location>
        <begin position="155"/>
        <end position="174"/>
    </location>
</feature>
<keyword evidence="3 5" id="KW-1133">Transmembrane helix</keyword>
<feature type="transmembrane region" description="Helical" evidence="5">
    <location>
        <begin position="259"/>
        <end position="285"/>
    </location>
</feature>
<dbReference type="Pfam" id="PF01758">
    <property type="entry name" value="SBF"/>
    <property type="match status" value="1"/>
</dbReference>
<dbReference type="EMBL" id="CP096659">
    <property type="protein sequence ID" value="UPV73223.1"/>
    <property type="molecule type" value="Genomic_DNA"/>
</dbReference>
<dbReference type="InterPro" id="IPR002657">
    <property type="entry name" value="BilAc:Na_symport/Acr3"/>
</dbReference>
<dbReference type="InterPro" id="IPR004710">
    <property type="entry name" value="Bilac:Na_transpt"/>
</dbReference>